<name>A0A2I1ILC2_9ACTO</name>
<dbReference type="PANTHER" id="PTHR30489:SF0">
    <property type="entry name" value="LIPOPROTEIN-RELEASING SYSTEM TRANSMEMBRANE PROTEIN LOLE"/>
    <property type="match status" value="1"/>
</dbReference>
<keyword evidence="10" id="KW-1185">Reference proteome</keyword>
<evidence type="ECO:0000256" key="4">
    <source>
        <dbReference type="ARBA" id="ARBA00022692"/>
    </source>
</evidence>
<keyword evidence="6 7" id="KW-0472">Membrane</keyword>
<reference evidence="9 10" key="1">
    <citation type="submission" date="2017-12" db="EMBL/GenBank/DDBJ databases">
        <title>Phylogenetic diversity of female urinary microbiome.</title>
        <authorList>
            <person name="Thomas-White K."/>
            <person name="Wolfe A.J."/>
        </authorList>
    </citation>
    <scope>NUCLEOTIDE SEQUENCE [LARGE SCALE GENOMIC DNA]</scope>
    <source>
        <strain evidence="9 10">UMB0402</strain>
    </source>
</reference>
<organism evidence="9 10">
    <name type="scientific">Winkia neuii</name>
    <dbReference type="NCBI Taxonomy" id="33007"/>
    <lineage>
        <taxon>Bacteria</taxon>
        <taxon>Bacillati</taxon>
        <taxon>Actinomycetota</taxon>
        <taxon>Actinomycetes</taxon>
        <taxon>Actinomycetales</taxon>
        <taxon>Actinomycetaceae</taxon>
        <taxon>Winkia</taxon>
    </lineage>
</organism>
<evidence type="ECO:0000256" key="1">
    <source>
        <dbReference type="ARBA" id="ARBA00004651"/>
    </source>
</evidence>
<feature type="transmembrane region" description="Helical" evidence="7">
    <location>
        <begin position="460"/>
        <end position="481"/>
    </location>
</feature>
<evidence type="ECO:0000259" key="8">
    <source>
        <dbReference type="Pfam" id="PF02687"/>
    </source>
</evidence>
<dbReference type="Pfam" id="PF02687">
    <property type="entry name" value="FtsX"/>
    <property type="match status" value="1"/>
</dbReference>
<evidence type="ECO:0000313" key="9">
    <source>
        <dbReference type="EMBL" id="PKY71929.1"/>
    </source>
</evidence>
<dbReference type="STRING" id="33007.HMPREF3198_02126"/>
<proteinExistence type="inferred from homology"/>
<evidence type="ECO:0000256" key="6">
    <source>
        <dbReference type="ARBA" id="ARBA00023136"/>
    </source>
</evidence>
<feature type="transmembrane region" description="Helical" evidence="7">
    <location>
        <begin position="60"/>
        <end position="79"/>
    </location>
</feature>
<keyword evidence="5 7" id="KW-1133">Transmembrane helix</keyword>
<dbReference type="GO" id="GO:0044874">
    <property type="term" value="P:lipoprotein localization to outer membrane"/>
    <property type="evidence" value="ECO:0007669"/>
    <property type="project" value="TreeGrafter"/>
</dbReference>
<comment type="caution">
    <text evidence="9">The sequence shown here is derived from an EMBL/GenBank/DDBJ whole genome shotgun (WGS) entry which is preliminary data.</text>
</comment>
<feature type="domain" description="ABC3 transporter permease C-terminal" evidence="8">
    <location>
        <begin position="346"/>
        <end position="484"/>
    </location>
</feature>
<evidence type="ECO:0000256" key="2">
    <source>
        <dbReference type="ARBA" id="ARBA00005236"/>
    </source>
</evidence>
<dbReference type="InterPro" id="IPR003838">
    <property type="entry name" value="ABC3_permease_C"/>
</dbReference>
<dbReference type="Proteomes" id="UP000235122">
    <property type="component" value="Unassembled WGS sequence"/>
</dbReference>
<evidence type="ECO:0000256" key="5">
    <source>
        <dbReference type="ARBA" id="ARBA00022989"/>
    </source>
</evidence>
<evidence type="ECO:0000256" key="7">
    <source>
        <dbReference type="SAM" id="Phobius"/>
    </source>
</evidence>
<evidence type="ECO:0000313" key="10">
    <source>
        <dbReference type="Proteomes" id="UP000235122"/>
    </source>
</evidence>
<protein>
    <submittedName>
        <fullName evidence="9">ABC transporter permease</fullName>
    </submittedName>
</protein>
<accession>A0A2I1ILC2</accession>
<evidence type="ECO:0000256" key="3">
    <source>
        <dbReference type="ARBA" id="ARBA00022475"/>
    </source>
</evidence>
<keyword evidence="4 7" id="KW-0812">Transmembrane</keyword>
<feature type="transmembrane region" description="Helical" evidence="7">
    <location>
        <begin position="385"/>
        <end position="407"/>
    </location>
</feature>
<feature type="transmembrane region" description="Helical" evidence="7">
    <location>
        <begin position="345"/>
        <end position="365"/>
    </location>
</feature>
<comment type="subcellular location">
    <subcellularLocation>
        <location evidence="1">Cell membrane</location>
        <topology evidence="1">Multi-pass membrane protein</topology>
    </subcellularLocation>
</comment>
<dbReference type="EMBL" id="PKKO01000005">
    <property type="protein sequence ID" value="PKY71929.1"/>
    <property type="molecule type" value="Genomic_DNA"/>
</dbReference>
<dbReference type="InterPro" id="IPR051447">
    <property type="entry name" value="Lipoprotein-release_system"/>
</dbReference>
<gene>
    <name evidence="9" type="ORF">CYJ19_09475</name>
</gene>
<comment type="similarity">
    <text evidence="2">Belongs to the ABC-4 integral membrane protein family. LolC/E subfamily.</text>
</comment>
<keyword evidence="3" id="KW-1003">Cell membrane</keyword>
<dbReference type="PANTHER" id="PTHR30489">
    <property type="entry name" value="LIPOPROTEIN-RELEASING SYSTEM TRANSMEMBRANE PROTEIN LOLE"/>
    <property type="match status" value="1"/>
</dbReference>
<dbReference type="AlphaFoldDB" id="A0A2I1ILC2"/>
<dbReference type="GO" id="GO:0098797">
    <property type="term" value="C:plasma membrane protein complex"/>
    <property type="evidence" value="ECO:0007669"/>
    <property type="project" value="TreeGrafter"/>
</dbReference>
<sequence>MDSAGSSLSDTTSIIVAQRHHRKSFQDVRSKQQAIAKVGEDLTFTCRALRYVARQRIKTLVIFSIITTMATLFLIANAISSATARATTDINERNGKGFTLSNNMRTNIGTPSGAGTVKARDVDSLARIAGISGHQVRQNATADLVGAKILRVGKNEFDPRKEAQFGNAAHIWGVNQTRQDKNIRSGALALVAGRHLTEDDVHKAVIHEDLAKANGLKLGSKLTLRANPFDADNLKKSSTQVETEIVGLTAGRNIKQATRSAELNGNTIFTDLSTTRQLYQVEPKSEIYQDATFFLAKDANIKKLTKAIGTTKIDWNKYQLTNANDFLAGMSASISGVRSAVKTTITATSVFAFLVLTLVLFLWMLERKKETGVLLAIGKTKASIIGQYFSELALIALPAIGGAYVLANFTAQKFSDSVLASVNKAAMAAQAKAGNFAADMETAMATKTLDALKVTVTAQAFAYTTAMVASILALCVLIAAIPMLRKPVRELLTTIK</sequence>